<dbReference type="AlphaFoldDB" id="A0A0E0MC40"/>
<dbReference type="PANTHER" id="PTHR47936:SF1">
    <property type="entry name" value="PENTATRICOPEPTIDE REPEAT-CONTAINING PROTEIN GUN1, CHLOROPLASTIC"/>
    <property type="match status" value="1"/>
</dbReference>
<evidence type="ECO:0000256" key="2">
    <source>
        <dbReference type="ARBA" id="ARBA00022737"/>
    </source>
</evidence>
<feature type="repeat" description="PPR" evidence="4">
    <location>
        <begin position="335"/>
        <end position="369"/>
    </location>
</feature>
<dbReference type="InterPro" id="IPR011990">
    <property type="entry name" value="TPR-like_helical_dom_sf"/>
</dbReference>
<feature type="repeat" description="PPR" evidence="4">
    <location>
        <begin position="405"/>
        <end position="439"/>
    </location>
</feature>
<evidence type="ECO:0000256" key="3">
    <source>
        <dbReference type="ARBA" id="ARBA00022946"/>
    </source>
</evidence>
<feature type="repeat" description="PPR" evidence="4">
    <location>
        <begin position="475"/>
        <end position="510"/>
    </location>
</feature>
<feature type="repeat" description="PPR" evidence="4">
    <location>
        <begin position="203"/>
        <end position="237"/>
    </location>
</feature>
<dbReference type="PANTHER" id="PTHR47936">
    <property type="entry name" value="PPR_LONG DOMAIN-CONTAINING PROTEIN"/>
    <property type="match status" value="1"/>
</dbReference>
<dbReference type="GO" id="GO:0009507">
    <property type="term" value="C:chloroplast"/>
    <property type="evidence" value="ECO:0007669"/>
    <property type="project" value="TreeGrafter"/>
</dbReference>
<name>A0A0E0MC40_ORYPU</name>
<evidence type="ECO:0008006" key="7">
    <source>
        <dbReference type="Google" id="ProtNLM"/>
    </source>
</evidence>
<sequence length="551" mass="61317">MPRVCSAPRAPPPCPCHVGVGPPPPLLVRWRRARAEDQHGPLRAADQEQLLTALREQPDPDAALRMINAALARDDFALGPEVYEEVIRKLVGAGALDLMKVLVAEMRREGHQVKLGVVQSFLDSYARQQLFDDAVDLILNQLEPLFGIQVRTAVLMLEEMYSRGVAPDETTFTTLLQGFVEEGSIEAALRVKARMLEMGCSPTRVTVNVLINGYCKLGRLEDALGYIQKEIADGFELDQITYNTFVNGLCQNGHVAHALKSHGCDGSGGNRLEEALDLARQLGKALDLLKEMESAGCPRSTVTYNTIIDGLCKKMRIEEAEEVFDQMDLQGISRHAITFNTLIDGLCKDKRIDDAFELINQMISEGSQPNNITYNSILTHYCKQGDIKNAADILETMTANGFEVDVVTYGTLINGLCKAGRTHVALKLLRGMRIKGMKPTPKAYNPVIQSLFRLNNIRDALSLFREMAEVGEPPDALTYKIVFRGLCRGGGPIKEAFDFMLEMVDKGFIPEFSSFRMLAEGLLNLDMDDYFIRAIEIIIEKTDLRDLMFLQ</sequence>
<dbReference type="PROSITE" id="PS51375">
    <property type="entry name" value="PPR"/>
    <property type="match status" value="8"/>
</dbReference>
<evidence type="ECO:0000313" key="5">
    <source>
        <dbReference type="EnsemblPlants" id="OPUNC11G01900.1"/>
    </source>
</evidence>
<evidence type="ECO:0000256" key="4">
    <source>
        <dbReference type="PROSITE-ProRule" id="PRU00708"/>
    </source>
</evidence>
<reference evidence="5" key="1">
    <citation type="submission" date="2015-04" db="UniProtKB">
        <authorList>
            <consortium name="EnsemblPlants"/>
        </authorList>
    </citation>
    <scope>IDENTIFICATION</scope>
</reference>
<dbReference type="Gene3D" id="1.25.40.10">
    <property type="entry name" value="Tetratricopeptide repeat domain"/>
    <property type="match status" value="5"/>
</dbReference>
<keyword evidence="3" id="KW-0809">Transit peptide</keyword>
<dbReference type="OMA" id="CKAGRTH"/>
<dbReference type="HOGENOM" id="CLU_002706_49_19_1"/>
<feature type="repeat" description="PPR" evidence="4">
    <location>
        <begin position="370"/>
        <end position="404"/>
    </location>
</feature>
<feature type="repeat" description="PPR" evidence="4">
    <location>
        <begin position="440"/>
        <end position="474"/>
    </location>
</feature>
<dbReference type="Pfam" id="PF12854">
    <property type="entry name" value="PPR_1"/>
    <property type="match status" value="3"/>
</dbReference>
<dbReference type="STRING" id="4537.A0A0E0MC40"/>
<keyword evidence="2" id="KW-0677">Repeat</keyword>
<dbReference type="GO" id="GO:0031930">
    <property type="term" value="P:mitochondria-nucleus signaling pathway"/>
    <property type="evidence" value="ECO:0007669"/>
    <property type="project" value="TreeGrafter"/>
</dbReference>
<feature type="repeat" description="PPR" evidence="4">
    <location>
        <begin position="300"/>
        <end position="334"/>
    </location>
</feature>
<keyword evidence="6" id="KW-1185">Reference proteome</keyword>
<dbReference type="GO" id="GO:0010019">
    <property type="term" value="P:chloroplast-nucleus signaling pathway"/>
    <property type="evidence" value="ECO:0007669"/>
    <property type="project" value="TreeGrafter"/>
</dbReference>
<dbReference type="InterPro" id="IPR002885">
    <property type="entry name" value="PPR_rpt"/>
</dbReference>
<feature type="repeat" description="PPR" evidence="4">
    <location>
        <begin position="168"/>
        <end position="202"/>
    </location>
</feature>
<protein>
    <recommendedName>
        <fullName evidence="7">Pentacotripeptide-repeat region of PRORP domain-containing protein</fullName>
    </recommendedName>
</protein>
<reference evidence="5" key="2">
    <citation type="submission" date="2018-05" db="EMBL/GenBank/DDBJ databases">
        <title>OpunRS2 (Oryza punctata Reference Sequence Version 2).</title>
        <authorList>
            <person name="Zhang J."/>
            <person name="Kudrna D."/>
            <person name="Lee S."/>
            <person name="Talag J."/>
            <person name="Welchert J."/>
            <person name="Wing R.A."/>
        </authorList>
    </citation>
    <scope>NUCLEOTIDE SEQUENCE [LARGE SCALE GENOMIC DNA]</scope>
</reference>
<dbReference type="Pfam" id="PF13041">
    <property type="entry name" value="PPR_2"/>
    <property type="match status" value="3"/>
</dbReference>
<dbReference type="eggNOG" id="KOG4197">
    <property type="taxonomic scope" value="Eukaryota"/>
</dbReference>
<dbReference type="Proteomes" id="UP000026962">
    <property type="component" value="Chromosome 11"/>
</dbReference>
<accession>A0A0E0MC40</accession>
<evidence type="ECO:0000256" key="1">
    <source>
        <dbReference type="ARBA" id="ARBA00007626"/>
    </source>
</evidence>
<evidence type="ECO:0000313" key="6">
    <source>
        <dbReference type="Proteomes" id="UP000026962"/>
    </source>
</evidence>
<comment type="similarity">
    <text evidence="1">Belongs to the PPR family. P subfamily.</text>
</comment>
<dbReference type="EnsemblPlants" id="OPUNC11G01900.1">
    <property type="protein sequence ID" value="OPUNC11G01900.1"/>
    <property type="gene ID" value="OPUNC11G01900"/>
</dbReference>
<dbReference type="Gramene" id="OPUNC11G01900.1">
    <property type="protein sequence ID" value="OPUNC11G01900.1"/>
    <property type="gene ID" value="OPUNC11G01900"/>
</dbReference>
<dbReference type="NCBIfam" id="TIGR00756">
    <property type="entry name" value="PPR"/>
    <property type="match status" value="7"/>
</dbReference>
<proteinExistence type="inferred from homology"/>
<organism evidence="5">
    <name type="scientific">Oryza punctata</name>
    <name type="common">Red rice</name>
    <dbReference type="NCBI Taxonomy" id="4537"/>
    <lineage>
        <taxon>Eukaryota</taxon>
        <taxon>Viridiplantae</taxon>
        <taxon>Streptophyta</taxon>
        <taxon>Embryophyta</taxon>
        <taxon>Tracheophyta</taxon>
        <taxon>Spermatophyta</taxon>
        <taxon>Magnoliopsida</taxon>
        <taxon>Liliopsida</taxon>
        <taxon>Poales</taxon>
        <taxon>Poaceae</taxon>
        <taxon>BOP clade</taxon>
        <taxon>Oryzoideae</taxon>
        <taxon>Oryzeae</taxon>
        <taxon>Oryzinae</taxon>
        <taxon>Oryza</taxon>
    </lineage>
</organism>